<keyword evidence="1 3" id="KW-0560">Oxidoreductase</keyword>
<dbReference type="CDD" id="cd12173">
    <property type="entry name" value="PGDH_4"/>
    <property type="match status" value="1"/>
</dbReference>
<dbReference type="InterPro" id="IPR006139">
    <property type="entry name" value="D-isomer_2_OHA_DH_cat_dom"/>
</dbReference>
<dbReference type="InterPro" id="IPR036291">
    <property type="entry name" value="NAD(P)-bd_dom_sf"/>
</dbReference>
<feature type="region of interest" description="Disordered" evidence="4">
    <location>
        <begin position="54"/>
        <end position="79"/>
    </location>
</feature>
<dbReference type="PANTHER" id="PTHR10996">
    <property type="entry name" value="2-HYDROXYACID DEHYDROGENASE-RELATED"/>
    <property type="match status" value="1"/>
</dbReference>
<evidence type="ECO:0000256" key="2">
    <source>
        <dbReference type="ARBA" id="ARBA00023027"/>
    </source>
</evidence>
<dbReference type="InterPro" id="IPR050223">
    <property type="entry name" value="D-isomer_2-hydroxyacid_DH"/>
</dbReference>
<name>A0ABS1CWH7_9PROT</name>
<accession>A0ABS1CWH7</accession>
<evidence type="ECO:0000313" key="8">
    <source>
        <dbReference type="Proteomes" id="UP000697995"/>
    </source>
</evidence>
<keyword evidence="2" id="KW-0520">NAD</keyword>
<dbReference type="Gene3D" id="3.40.50.720">
    <property type="entry name" value="NAD(P)-binding Rossmann-like Domain"/>
    <property type="match status" value="2"/>
</dbReference>
<evidence type="ECO:0000256" key="4">
    <source>
        <dbReference type="SAM" id="MobiDB-lite"/>
    </source>
</evidence>
<gene>
    <name evidence="7" type="ORF">CKO45_11025</name>
</gene>
<protein>
    <submittedName>
        <fullName evidence="7">Uncharacterized protein</fullName>
    </submittedName>
</protein>
<dbReference type="Pfam" id="PF02826">
    <property type="entry name" value="2-Hacid_dh_C"/>
    <property type="match status" value="1"/>
</dbReference>
<proteinExistence type="inferred from homology"/>
<reference evidence="7 8" key="1">
    <citation type="journal article" date="2020" name="Microorganisms">
        <title>Osmotic Adaptation and Compatible Solute Biosynthesis of Phototrophic Bacteria as Revealed from Genome Analyses.</title>
        <authorList>
            <person name="Imhoff J.F."/>
            <person name="Rahn T."/>
            <person name="Kunzel S."/>
            <person name="Keller A."/>
            <person name="Neulinger S.C."/>
        </authorList>
    </citation>
    <scope>NUCLEOTIDE SEQUENCE [LARGE SCALE GENOMIC DNA]</scope>
    <source>
        <strain evidence="7 8">DSM 15382</strain>
    </source>
</reference>
<keyword evidence="8" id="KW-1185">Reference proteome</keyword>
<dbReference type="InterPro" id="IPR006140">
    <property type="entry name" value="D-isomer_DH_NAD-bd"/>
</dbReference>
<organism evidence="7 8">
    <name type="scientific">Paracraurococcus ruber</name>
    <dbReference type="NCBI Taxonomy" id="77675"/>
    <lineage>
        <taxon>Bacteria</taxon>
        <taxon>Pseudomonadati</taxon>
        <taxon>Pseudomonadota</taxon>
        <taxon>Alphaproteobacteria</taxon>
        <taxon>Acetobacterales</taxon>
        <taxon>Roseomonadaceae</taxon>
        <taxon>Paracraurococcus</taxon>
    </lineage>
</organism>
<evidence type="ECO:0000256" key="3">
    <source>
        <dbReference type="RuleBase" id="RU003719"/>
    </source>
</evidence>
<evidence type="ECO:0000259" key="6">
    <source>
        <dbReference type="Pfam" id="PF02826"/>
    </source>
</evidence>
<dbReference type="PANTHER" id="PTHR10996:SF178">
    <property type="entry name" value="2-HYDROXYACID DEHYDROGENASE YGL185C-RELATED"/>
    <property type="match status" value="1"/>
</dbReference>
<dbReference type="EMBL" id="NRSG01000066">
    <property type="protein sequence ID" value="MBK1658764.1"/>
    <property type="molecule type" value="Genomic_DNA"/>
</dbReference>
<dbReference type="SUPFAM" id="SSF51735">
    <property type="entry name" value="NAD(P)-binding Rossmann-fold domains"/>
    <property type="match status" value="1"/>
</dbReference>
<evidence type="ECO:0000259" key="5">
    <source>
        <dbReference type="Pfam" id="PF00389"/>
    </source>
</evidence>
<feature type="compositionally biased region" description="Basic residues" evidence="4">
    <location>
        <begin position="63"/>
        <end position="78"/>
    </location>
</feature>
<dbReference type="Pfam" id="PF00389">
    <property type="entry name" value="2-Hacid_dh"/>
    <property type="match status" value="1"/>
</dbReference>
<comment type="caution">
    <text evidence="7">The sequence shown here is derived from an EMBL/GenBank/DDBJ whole genome shotgun (WGS) entry which is preliminary data.</text>
</comment>
<comment type="similarity">
    <text evidence="3">Belongs to the D-isomer specific 2-hydroxyacid dehydrogenase family.</text>
</comment>
<dbReference type="SUPFAM" id="SSF52283">
    <property type="entry name" value="Formate/glycerate dehydrogenase catalytic domain-like"/>
    <property type="match status" value="1"/>
</dbReference>
<feature type="domain" description="D-isomer specific 2-hydroxyacid dehydrogenase NAD-binding" evidence="6">
    <location>
        <begin position="187"/>
        <end position="364"/>
    </location>
</feature>
<evidence type="ECO:0000313" key="7">
    <source>
        <dbReference type="EMBL" id="MBK1658764.1"/>
    </source>
</evidence>
<feature type="domain" description="D-isomer specific 2-hydroxyacid dehydrogenase catalytic" evidence="5">
    <location>
        <begin position="85"/>
        <end position="391"/>
    </location>
</feature>
<dbReference type="Proteomes" id="UP000697995">
    <property type="component" value="Unassembled WGS sequence"/>
</dbReference>
<evidence type="ECO:0000256" key="1">
    <source>
        <dbReference type="ARBA" id="ARBA00023002"/>
    </source>
</evidence>
<feature type="region of interest" description="Disordered" evidence="4">
    <location>
        <begin position="1"/>
        <end position="20"/>
    </location>
</feature>
<sequence>MPMARDIGGRAGGALPSGSASASGAAIGGTGIAAITAASMPAAGAGHGISAGGAGGADPLRAHPVRRHHGRKAARRNRQTMPNRILLCRRLHPAGQALLDARSDLDIVTLHDPPVEQFHQHLSSADAVLCWLEKVDQAALAVAPRLKVVSRYGVGFDTVDISACTARDIPVMVTNGANDLSVAEHAMMLMLAVARRGLDHHRHVAAGGWWDGPDPRMVDLAGRRVLVVGYGRIGSRVASYCRAFRMEVMVMDPGFHPARIAADGFTPVRDLHEGLRQADVVTLHCPLSPATRHLMDEAAFAALKPGAILVNTARGPIVSQAALVAALRGGRLQGAGLDVLEVEPSDASNPLFALPNVVVSPHNAASTEEGLARMARQAAQNILDVLDGRRDPAFMVNAEIARA</sequence>